<dbReference type="Gene3D" id="2.40.30.170">
    <property type="match status" value="1"/>
</dbReference>
<keyword evidence="10" id="KW-0175">Coiled coil</keyword>
<dbReference type="GO" id="GO:0005886">
    <property type="term" value="C:plasma membrane"/>
    <property type="evidence" value="ECO:0007669"/>
    <property type="project" value="UniProtKB-SubCell"/>
</dbReference>
<dbReference type="KEGG" id="mee:DA075_08485"/>
<dbReference type="AlphaFoldDB" id="A0A2R4WT93"/>
<evidence type="ECO:0000256" key="4">
    <source>
        <dbReference type="ARBA" id="ARBA00022475"/>
    </source>
</evidence>
<dbReference type="Pfam" id="PF25994">
    <property type="entry name" value="HH_AprE"/>
    <property type="match status" value="1"/>
</dbReference>
<evidence type="ECO:0000256" key="7">
    <source>
        <dbReference type="ARBA" id="ARBA00022989"/>
    </source>
</evidence>
<feature type="domain" description="AprE-like long alpha-helical hairpin" evidence="11">
    <location>
        <begin position="77"/>
        <end position="266"/>
    </location>
</feature>
<organism evidence="13 14">
    <name type="scientific">Methylobacterium currus</name>
    <dbReference type="NCBI Taxonomy" id="2051553"/>
    <lineage>
        <taxon>Bacteria</taxon>
        <taxon>Pseudomonadati</taxon>
        <taxon>Pseudomonadota</taxon>
        <taxon>Alphaproteobacteria</taxon>
        <taxon>Hyphomicrobiales</taxon>
        <taxon>Methylobacteriaceae</taxon>
        <taxon>Methylobacterium</taxon>
    </lineage>
</organism>
<name>A0A2R4WT93_9HYPH</name>
<evidence type="ECO:0000256" key="5">
    <source>
        <dbReference type="ARBA" id="ARBA00022519"/>
    </source>
</evidence>
<accession>A0A2R4WT93</accession>
<dbReference type="OrthoDB" id="9810980at2"/>
<evidence type="ECO:0000259" key="12">
    <source>
        <dbReference type="Pfam" id="PF26002"/>
    </source>
</evidence>
<proteinExistence type="inferred from homology"/>
<feature type="domain" description="AprE-like beta-barrel" evidence="12">
    <location>
        <begin position="308"/>
        <end position="397"/>
    </location>
</feature>
<dbReference type="PRINTS" id="PR01490">
    <property type="entry name" value="RTXTOXIND"/>
</dbReference>
<comment type="subcellular location">
    <subcellularLocation>
        <location evidence="1 9">Cell inner membrane</location>
        <topology evidence="1 9">Single-pass membrane protein</topology>
    </subcellularLocation>
</comment>
<evidence type="ECO:0000256" key="1">
    <source>
        <dbReference type="ARBA" id="ARBA00004377"/>
    </source>
</evidence>
<evidence type="ECO:0000256" key="10">
    <source>
        <dbReference type="SAM" id="Coils"/>
    </source>
</evidence>
<keyword evidence="5 9" id="KW-0997">Cell inner membrane</keyword>
<dbReference type="InterPro" id="IPR010129">
    <property type="entry name" value="T1SS_HlyD"/>
</dbReference>
<gene>
    <name evidence="13" type="ORF">DA075_08485</name>
</gene>
<protein>
    <recommendedName>
        <fullName evidence="9">Membrane fusion protein (MFP) family protein</fullName>
    </recommendedName>
</protein>
<dbReference type="Pfam" id="PF26002">
    <property type="entry name" value="Beta-barrel_AprE"/>
    <property type="match status" value="1"/>
</dbReference>
<sequence>MIGGSAVATLLIFGLGGWAATTDLAGAVIAPGVLVVETNVKKVQHPTGGVVGELRVREGTTVRAGEILVRLDETVTRANLTVVTKGQDEFTARQSRLKAEQNGQDIIHFPDEMMQRIGEPSIASLLGEEKRLFEIRRTARDGQKLQLKERISQLREQIQGMTDQVRAKQREIDLIGEELKGVRDLFAKNLIQIARVTALERDAARLVGERGALISSIAQIRGKVTETELQILQVEQDLRTEVGRELAEIRGKLAELVEKRVAAEDQLKRVEIRAPQDGVVHQLTIHTVGGVISPGEQLMLIVPRAEALTIEAKIQPHDVDQVRIGNKAVLRFSAFNQRTTPEVAGRISMVAADISHDQKTGASFYTVRIQPASDDLKRLHNLQLVAGMPVESFIQTGERTVISYLVKPLADQAAKAWRER</sequence>
<evidence type="ECO:0000313" key="13">
    <source>
        <dbReference type="EMBL" id="AWB24767.1"/>
    </source>
</evidence>
<comment type="similarity">
    <text evidence="2 9">Belongs to the membrane fusion protein (MFP) (TC 8.A.1) family.</text>
</comment>
<evidence type="ECO:0000256" key="9">
    <source>
        <dbReference type="RuleBase" id="RU365093"/>
    </source>
</evidence>
<evidence type="ECO:0000256" key="2">
    <source>
        <dbReference type="ARBA" id="ARBA00009477"/>
    </source>
</evidence>
<keyword evidence="7" id="KW-1133">Transmembrane helix</keyword>
<keyword evidence="4 9" id="KW-1003">Cell membrane</keyword>
<dbReference type="PROSITE" id="PS00543">
    <property type="entry name" value="HLYD_FAMILY"/>
    <property type="match status" value="1"/>
</dbReference>
<keyword evidence="6" id="KW-0812">Transmembrane</keyword>
<dbReference type="Gene3D" id="2.40.50.100">
    <property type="match status" value="1"/>
</dbReference>
<reference evidence="13 14" key="1">
    <citation type="submission" date="2018-04" db="EMBL/GenBank/DDBJ databases">
        <title>Methylobacterium sp. PR1016A genome.</title>
        <authorList>
            <person name="Park W."/>
        </authorList>
    </citation>
    <scope>NUCLEOTIDE SEQUENCE [LARGE SCALE GENOMIC DNA]</scope>
    <source>
        <strain evidence="13 14">PR1016A</strain>
    </source>
</reference>
<evidence type="ECO:0000256" key="8">
    <source>
        <dbReference type="ARBA" id="ARBA00023136"/>
    </source>
</evidence>
<dbReference type="NCBIfam" id="TIGR01843">
    <property type="entry name" value="type_I_hlyD"/>
    <property type="match status" value="1"/>
</dbReference>
<dbReference type="PANTHER" id="PTHR30386:SF17">
    <property type="entry name" value="ALKALINE PROTEASE SECRETION PROTEIN APRE"/>
    <property type="match status" value="1"/>
</dbReference>
<keyword evidence="14" id="KW-1185">Reference proteome</keyword>
<feature type="coiled-coil region" evidence="10">
    <location>
        <begin position="246"/>
        <end position="273"/>
    </location>
</feature>
<dbReference type="InterPro" id="IPR050739">
    <property type="entry name" value="MFP"/>
</dbReference>
<dbReference type="InterPro" id="IPR006144">
    <property type="entry name" value="Secretion_HlyD_CS"/>
</dbReference>
<keyword evidence="8" id="KW-0472">Membrane</keyword>
<evidence type="ECO:0000256" key="3">
    <source>
        <dbReference type="ARBA" id="ARBA00022448"/>
    </source>
</evidence>
<dbReference type="PANTHER" id="PTHR30386">
    <property type="entry name" value="MEMBRANE FUSION SUBUNIT OF EMRAB-TOLC MULTIDRUG EFFLUX PUMP"/>
    <property type="match status" value="1"/>
</dbReference>
<dbReference type="InterPro" id="IPR058982">
    <property type="entry name" value="Beta-barrel_AprE"/>
</dbReference>
<evidence type="ECO:0000259" key="11">
    <source>
        <dbReference type="Pfam" id="PF25994"/>
    </source>
</evidence>
<keyword evidence="3 9" id="KW-0813">Transport</keyword>
<feature type="coiled-coil region" evidence="10">
    <location>
        <begin position="144"/>
        <end position="171"/>
    </location>
</feature>
<dbReference type="InterPro" id="IPR058781">
    <property type="entry name" value="HH_AprE-like"/>
</dbReference>
<dbReference type="Proteomes" id="UP000244755">
    <property type="component" value="Chromosome 1"/>
</dbReference>
<dbReference type="EMBL" id="CP028843">
    <property type="protein sequence ID" value="AWB24767.1"/>
    <property type="molecule type" value="Genomic_DNA"/>
</dbReference>
<evidence type="ECO:0000256" key="6">
    <source>
        <dbReference type="ARBA" id="ARBA00022692"/>
    </source>
</evidence>
<evidence type="ECO:0000313" key="14">
    <source>
        <dbReference type="Proteomes" id="UP000244755"/>
    </source>
</evidence>
<dbReference type="GO" id="GO:0009306">
    <property type="term" value="P:protein secretion"/>
    <property type="evidence" value="ECO:0007669"/>
    <property type="project" value="InterPro"/>
</dbReference>